<gene>
    <name evidence="4" type="ORF">G4Y79_00195</name>
</gene>
<proteinExistence type="predicted"/>
<keyword evidence="5" id="KW-1185">Reference proteome</keyword>
<feature type="chain" id="PRO_5032267337" evidence="2">
    <location>
        <begin position="20"/>
        <end position="519"/>
    </location>
</feature>
<dbReference type="EMBL" id="CP062983">
    <property type="protein sequence ID" value="QPC82831.1"/>
    <property type="molecule type" value="Genomic_DNA"/>
</dbReference>
<dbReference type="InterPro" id="IPR000033">
    <property type="entry name" value="LDLR_classB_rpt"/>
</dbReference>
<evidence type="ECO:0000313" key="4">
    <source>
        <dbReference type="EMBL" id="QPC82831.1"/>
    </source>
</evidence>
<dbReference type="InterPro" id="IPR011042">
    <property type="entry name" value="6-blade_b-propeller_TolB-like"/>
</dbReference>
<evidence type="ECO:0000313" key="5">
    <source>
        <dbReference type="Proteomes" id="UP000594468"/>
    </source>
</evidence>
<dbReference type="SUPFAM" id="SSF63825">
    <property type="entry name" value="YWTD domain"/>
    <property type="match status" value="2"/>
</dbReference>
<dbReference type="KEGG" id="pmet:G4Y79_00195"/>
<dbReference type="Pfam" id="PF13205">
    <property type="entry name" value="Big_5"/>
    <property type="match status" value="1"/>
</dbReference>
<dbReference type="PANTHER" id="PTHR46513">
    <property type="entry name" value="VITELLOGENIN RECEPTOR-LIKE PROTEIN-RELATED-RELATED"/>
    <property type="match status" value="1"/>
</dbReference>
<dbReference type="Gene3D" id="2.120.10.30">
    <property type="entry name" value="TolB, C-terminal domain"/>
    <property type="match status" value="2"/>
</dbReference>
<keyword evidence="1 2" id="KW-0732">Signal</keyword>
<protein>
    <submittedName>
        <fullName evidence="4">Ig-like domain-containing protein</fullName>
    </submittedName>
</protein>
<dbReference type="Gene3D" id="2.60.40.3710">
    <property type="match status" value="1"/>
</dbReference>
<sequence>MKQIFILVLLFFSVLPLSAQDTTPTAPTPTQEEIEQMEAEGIDYTDHPILTTAQLEGLQAITPQAAPTSTSLYWTDQLTDSVGTVSLDGSTLDILVSGSGGTPPDNARSVAIDPAGDANGPKVYWSSSNSTPSGIFRMNLDGTNVEHIIDLSSPWAIAIDPVNDLLYVSDINNNALYRADLYGTAIGSGGSINTSLQQIHTGTNADFIEHIELDVPNNTIYWASFAGDDNLFSASLAATPLTGITTLCTAVSAPRYFYRDVTHDTIFISNADGLYRTDDINCTGNTTTTIINGVSGRGIAVDQLTGVGYMLESTNDALWSFDPAGVNPTSILRTDATTWDTPIGLAVLYTDTAPAVTNAAPMDGASGVPLEAAITLTFDESVALQAASVTLECPVGANVSFSISPLTASETFTLTPDAVLPDATTCTLTIPAASVTDTDNYDTPNTLAADFVMSFTTLALPTPTVQPTVQPTSVPGPAATAQPEVTAVPLEDLGVTELPSTGERPLWAQWLRALLGLLD</sequence>
<dbReference type="AlphaFoldDB" id="A0A7S8IEQ2"/>
<dbReference type="InterPro" id="IPR032812">
    <property type="entry name" value="SbsA_Ig"/>
</dbReference>
<reference evidence="4 5" key="1">
    <citation type="submission" date="2020-02" db="EMBL/GenBank/DDBJ databases">
        <authorList>
            <person name="Zheng R.K."/>
            <person name="Sun C.M."/>
        </authorList>
    </citation>
    <scope>NUCLEOTIDE SEQUENCE [LARGE SCALE GENOMIC DNA]</scope>
    <source>
        <strain evidence="5">rifampicinis</strain>
    </source>
</reference>
<evidence type="ECO:0000256" key="2">
    <source>
        <dbReference type="SAM" id="SignalP"/>
    </source>
</evidence>
<evidence type="ECO:0000256" key="1">
    <source>
        <dbReference type="ARBA" id="ARBA00022729"/>
    </source>
</evidence>
<dbReference type="InterPro" id="IPR050778">
    <property type="entry name" value="Cueball_EGF_LRP_Nidogen"/>
</dbReference>
<evidence type="ECO:0000259" key="3">
    <source>
        <dbReference type="Pfam" id="PF13205"/>
    </source>
</evidence>
<feature type="domain" description="SbsA Ig-like" evidence="3">
    <location>
        <begin position="351"/>
        <end position="457"/>
    </location>
</feature>
<dbReference type="Proteomes" id="UP000594468">
    <property type="component" value="Chromosome"/>
</dbReference>
<dbReference type="SMART" id="SM00135">
    <property type="entry name" value="LY"/>
    <property type="match status" value="4"/>
</dbReference>
<organism evidence="4 5">
    <name type="scientific">Phototrophicus methaneseepsis</name>
    <dbReference type="NCBI Taxonomy" id="2710758"/>
    <lineage>
        <taxon>Bacteria</taxon>
        <taxon>Bacillati</taxon>
        <taxon>Chloroflexota</taxon>
        <taxon>Candidatus Thermofontia</taxon>
        <taxon>Phototrophicales</taxon>
        <taxon>Phototrophicaceae</taxon>
        <taxon>Phototrophicus</taxon>
    </lineage>
</organism>
<name>A0A7S8IEQ2_9CHLR</name>
<feature type="signal peptide" evidence="2">
    <location>
        <begin position="1"/>
        <end position="19"/>
    </location>
</feature>
<accession>A0A7S8IEQ2</accession>
<dbReference type="RefSeq" id="WP_195170900.1">
    <property type="nucleotide sequence ID" value="NZ_CP062983.1"/>
</dbReference>